<feature type="region of interest" description="Disordered" evidence="1">
    <location>
        <begin position="68"/>
        <end position="93"/>
    </location>
</feature>
<comment type="caution">
    <text evidence="3">The sequence shown here is derived from an EMBL/GenBank/DDBJ whole genome shotgun (WGS) entry which is preliminary data.</text>
</comment>
<reference evidence="3 4" key="1">
    <citation type="journal article" date="2014" name="Agronomy (Basel)">
        <title>A Draft Genome Sequence for Ensete ventricosum, the Drought-Tolerant Tree Against Hunger.</title>
        <authorList>
            <person name="Harrison J."/>
            <person name="Moore K.A."/>
            <person name="Paszkiewicz K."/>
            <person name="Jones T."/>
            <person name="Grant M."/>
            <person name="Ambacheew D."/>
            <person name="Muzemil S."/>
            <person name="Studholme D.J."/>
        </authorList>
    </citation>
    <scope>NUCLEOTIDE SEQUENCE [LARGE SCALE GENOMIC DNA]</scope>
</reference>
<evidence type="ECO:0000313" key="3">
    <source>
        <dbReference type="EMBL" id="RRT60879.1"/>
    </source>
</evidence>
<dbReference type="AlphaFoldDB" id="A0A426ZA98"/>
<evidence type="ECO:0000256" key="1">
    <source>
        <dbReference type="SAM" id="MobiDB-lite"/>
    </source>
</evidence>
<gene>
    <name evidence="3" type="ORF">B296_00026051</name>
</gene>
<keyword evidence="2" id="KW-0812">Transmembrane</keyword>
<dbReference type="Proteomes" id="UP000287651">
    <property type="component" value="Unassembled WGS sequence"/>
</dbReference>
<keyword evidence="2" id="KW-1133">Transmembrane helix</keyword>
<sequence length="237" mass="25787">MSPYRRLCPSYTRTKRRGGAHLIESTPSSEGRLMSLAHMVLDIAAVRSARIHQLVVILVVSNTAPIPRSIRTKSKGNEPATPEHIPGTSSDDSARAAGLDPFVGVGVMVAILAILVFSGRAAAVVYLCCSLFILHLTRVMSTRPAAHDKIASREVDMDSDEYKKRVILEGLLQPSKHTLKSEENACKFALLDLPVEALLMANDRIPQALPIGPLIAHDVNEGRRQLSLRENEGDARG</sequence>
<dbReference type="PANTHER" id="PTHR34379">
    <property type="entry name" value="OS07G0553800 PROTEIN"/>
    <property type="match status" value="1"/>
</dbReference>
<accession>A0A426ZA98</accession>
<dbReference type="InterPro" id="IPR040411">
    <property type="entry name" value="At5g23160-like"/>
</dbReference>
<evidence type="ECO:0000313" key="4">
    <source>
        <dbReference type="Proteomes" id="UP000287651"/>
    </source>
</evidence>
<feature type="transmembrane region" description="Helical" evidence="2">
    <location>
        <begin position="102"/>
        <end position="134"/>
    </location>
</feature>
<dbReference type="EMBL" id="AMZH03007614">
    <property type="protein sequence ID" value="RRT60879.1"/>
    <property type="molecule type" value="Genomic_DNA"/>
</dbReference>
<dbReference type="PANTHER" id="PTHR34379:SF6">
    <property type="entry name" value="PROTEIN 3F"/>
    <property type="match status" value="1"/>
</dbReference>
<protein>
    <submittedName>
        <fullName evidence="3">Uncharacterized protein</fullName>
    </submittedName>
</protein>
<proteinExistence type="predicted"/>
<organism evidence="3 4">
    <name type="scientific">Ensete ventricosum</name>
    <name type="common">Abyssinian banana</name>
    <name type="synonym">Musa ensete</name>
    <dbReference type="NCBI Taxonomy" id="4639"/>
    <lineage>
        <taxon>Eukaryota</taxon>
        <taxon>Viridiplantae</taxon>
        <taxon>Streptophyta</taxon>
        <taxon>Embryophyta</taxon>
        <taxon>Tracheophyta</taxon>
        <taxon>Spermatophyta</taxon>
        <taxon>Magnoliopsida</taxon>
        <taxon>Liliopsida</taxon>
        <taxon>Zingiberales</taxon>
        <taxon>Musaceae</taxon>
        <taxon>Ensete</taxon>
    </lineage>
</organism>
<keyword evidence="2" id="KW-0472">Membrane</keyword>
<name>A0A426ZA98_ENSVE</name>
<evidence type="ECO:0000256" key="2">
    <source>
        <dbReference type="SAM" id="Phobius"/>
    </source>
</evidence>